<keyword evidence="11" id="KW-0238">DNA-binding</keyword>
<evidence type="ECO:0000256" key="3">
    <source>
        <dbReference type="ARBA" id="ARBA00022679"/>
    </source>
</evidence>
<dbReference type="GO" id="GO:1990404">
    <property type="term" value="F:NAD+-protein mono-ADP-ribosyltransferase activity"/>
    <property type="evidence" value="ECO:0007669"/>
    <property type="project" value="TreeGrafter"/>
</dbReference>
<dbReference type="FunFam" id="1.20.142.10:FF:000002">
    <property type="entry name" value="Poly [ADP-ribose] polymerase"/>
    <property type="match status" value="1"/>
</dbReference>
<evidence type="ECO:0000256" key="15">
    <source>
        <dbReference type="RuleBase" id="RU362114"/>
    </source>
</evidence>
<keyword evidence="2 15" id="KW-0328">Glycosyltransferase</keyword>
<dbReference type="Pfam" id="PF00644">
    <property type="entry name" value="PARP"/>
    <property type="match status" value="1"/>
</dbReference>
<dbReference type="Pfam" id="PF05406">
    <property type="entry name" value="WGR"/>
    <property type="match status" value="1"/>
</dbReference>
<evidence type="ECO:0000256" key="2">
    <source>
        <dbReference type="ARBA" id="ARBA00022676"/>
    </source>
</evidence>
<comment type="catalytic activity">
    <reaction evidence="14">
        <text>NAD(+) + (ADP-D-ribosyl)n-acceptor = nicotinamide + (ADP-D-ribosyl)n+1-acceptor + H(+).</text>
        <dbReference type="EC" id="2.4.2.30"/>
    </reaction>
</comment>
<dbReference type="Proteomes" id="UP000192578">
    <property type="component" value="Unassembled WGS sequence"/>
</dbReference>
<dbReference type="InterPro" id="IPR012317">
    <property type="entry name" value="Poly(ADP-ribose)pol_cat_dom"/>
</dbReference>
<evidence type="ECO:0000256" key="5">
    <source>
        <dbReference type="ARBA" id="ARBA00022723"/>
    </source>
</evidence>
<dbReference type="GO" id="GO:0003677">
    <property type="term" value="F:DNA binding"/>
    <property type="evidence" value="ECO:0007669"/>
    <property type="project" value="UniProtKB-KW"/>
</dbReference>
<keyword evidence="10 15" id="KW-0520">NAD</keyword>
<dbReference type="GO" id="GO:0016779">
    <property type="term" value="F:nucleotidyltransferase activity"/>
    <property type="evidence" value="ECO:0007669"/>
    <property type="project" value="UniProtKB-KW"/>
</dbReference>
<evidence type="ECO:0000259" key="18">
    <source>
        <dbReference type="PROSITE" id="PS51060"/>
    </source>
</evidence>
<keyword evidence="21" id="KW-1185">Reference proteome</keyword>
<accession>A0A1W0WRV3</accession>
<dbReference type="Gene3D" id="3.90.228.10">
    <property type="match status" value="1"/>
</dbReference>
<comment type="similarity">
    <text evidence="13">Belongs to the ARTD/PARP family.</text>
</comment>
<evidence type="ECO:0000256" key="11">
    <source>
        <dbReference type="ARBA" id="ARBA00023125"/>
    </source>
</evidence>
<comment type="caution">
    <text evidence="20">The sequence shown here is derived from an EMBL/GenBank/DDBJ whole genome shotgun (WGS) entry which is preliminary data.</text>
</comment>
<comment type="subcellular location">
    <subcellularLocation>
        <location evidence="1">Nucleus</location>
    </subcellularLocation>
</comment>
<evidence type="ECO:0000256" key="13">
    <source>
        <dbReference type="ARBA" id="ARBA00024347"/>
    </source>
</evidence>
<feature type="compositionally biased region" description="Low complexity" evidence="16">
    <location>
        <begin position="77"/>
        <end position="91"/>
    </location>
</feature>
<gene>
    <name evidence="20" type="ORF">BV898_08059</name>
</gene>
<dbReference type="GO" id="GO:0070212">
    <property type="term" value="P:protein poly-ADP-ribosylation"/>
    <property type="evidence" value="ECO:0007669"/>
    <property type="project" value="TreeGrafter"/>
</dbReference>
<dbReference type="Gene3D" id="2.20.140.10">
    <property type="entry name" value="WGR domain"/>
    <property type="match status" value="1"/>
</dbReference>
<protein>
    <recommendedName>
        <fullName evidence="15">Poly [ADP-ribose] polymerase</fullName>
        <shortName evidence="15">PARP</shortName>
        <ecNumber evidence="15">2.4.2.-</ecNumber>
    </recommendedName>
</protein>
<evidence type="ECO:0000256" key="12">
    <source>
        <dbReference type="ARBA" id="ARBA00023242"/>
    </source>
</evidence>
<dbReference type="PROSITE" id="PS51060">
    <property type="entry name" value="PARP_ALPHA_HD"/>
    <property type="match status" value="1"/>
</dbReference>
<evidence type="ECO:0000256" key="1">
    <source>
        <dbReference type="ARBA" id="ARBA00004123"/>
    </source>
</evidence>
<dbReference type="PROSITE" id="PS51977">
    <property type="entry name" value="WGR"/>
    <property type="match status" value="1"/>
</dbReference>
<dbReference type="SUPFAM" id="SSF47587">
    <property type="entry name" value="Domain of poly(ADP-ribose) polymerase"/>
    <property type="match status" value="1"/>
</dbReference>
<feature type="domain" description="PARP alpha-helical" evidence="18">
    <location>
        <begin position="315"/>
        <end position="436"/>
    </location>
</feature>
<evidence type="ECO:0000256" key="9">
    <source>
        <dbReference type="ARBA" id="ARBA00022833"/>
    </source>
</evidence>
<dbReference type="InterPro" id="IPR050800">
    <property type="entry name" value="ARTD/PARP"/>
</dbReference>
<dbReference type="FunFam" id="3.90.228.10:FF:000002">
    <property type="entry name" value="Poly [ADP-ribose] polymerase"/>
    <property type="match status" value="1"/>
</dbReference>
<dbReference type="Gene3D" id="1.20.142.10">
    <property type="entry name" value="Poly(ADP-ribose) polymerase, regulatory domain"/>
    <property type="match status" value="1"/>
</dbReference>
<dbReference type="PANTHER" id="PTHR10459">
    <property type="entry name" value="DNA LIGASE"/>
    <property type="match status" value="1"/>
</dbReference>
<evidence type="ECO:0000256" key="8">
    <source>
        <dbReference type="ARBA" id="ARBA00022771"/>
    </source>
</evidence>
<dbReference type="GO" id="GO:0008270">
    <property type="term" value="F:zinc ion binding"/>
    <property type="evidence" value="ECO:0007669"/>
    <property type="project" value="UniProtKB-KW"/>
</dbReference>
<keyword evidence="12" id="KW-0539">Nucleus</keyword>
<dbReference type="SUPFAM" id="SSF142921">
    <property type="entry name" value="WGR domain-like"/>
    <property type="match status" value="1"/>
</dbReference>
<dbReference type="SUPFAM" id="SSF56399">
    <property type="entry name" value="ADP-ribosylation"/>
    <property type="match status" value="1"/>
</dbReference>
<evidence type="ECO:0000256" key="6">
    <source>
        <dbReference type="ARBA" id="ARBA00022737"/>
    </source>
</evidence>
<dbReference type="OrthoDB" id="429950at2759"/>
<feature type="domain" description="PARP catalytic" evidence="17">
    <location>
        <begin position="444"/>
        <end position="670"/>
    </location>
</feature>
<keyword evidence="6" id="KW-0677">Repeat</keyword>
<dbReference type="AlphaFoldDB" id="A0A1W0WRV3"/>
<evidence type="ECO:0000313" key="20">
    <source>
        <dbReference type="EMBL" id="OQV17931.1"/>
    </source>
</evidence>
<evidence type="ECO:0000259" key="17">
    <source>
        <dbReference type="PROSITE" id="PS51059"/>
    </source>
</evidence>
<dbReference type="GO" id="GO:0006302">
    <property type="term" value="P:double-strand break repair"/>
    <property type="evidence" value="ECO:0007669"/>
    <property type="project" value="TreeGrafter"/>
</dbReference>
<dbReference type="PROSITE" id="PS51059">
    <property type="entry name" value="PARP_CATALYTIC"/>
    <property type="match status" value="1"/>
</dbReference>
<dbReference type="CDD" id="cd08003">
    <property type="entry name" value="WGR_PARP2_like"/>
    <property type="match status" value="1"/>
</dbReference>
<dbReference type="InterPro" id="IPR036616">
    <property type="entry name" value="Poly(ADP-ribose)pol_reg_dom_sf"/>
</dbReference>
<sequence>MDTKTRRKAAAANADSVTEEMAQTGAASTRDRGRPGKKRNCAADSIDIVAVNVKDDPDANAAEPKERKKGKAAQSKASTSGNSSGLASASAPVESGRPKRALKNVAPIKVESDEDEEDVQPPKKLRKLAKNADSDKPEEPKRKKAAAKKPKEESLVEEAPEPAALMTKKEIVMKGKVPVDELCPQADSFHVLCEGDVVWDVTLNQTAIDTNNNKFYIIQLLEHDERKAYSVYTRWGRVGALGQKNTEECGGSIETAKKQFQSKFKGKTNNDWNEREHFEKVPGKYDMVMRDFEATADDEPDAVAPRPSEPIKIPESKLSKPVQSLMSTIFNIRMMEQQVMEMNYDARKAPLGKLTTSQVKLGYATLKKIAALLEATPAISPGSREFTEASNEYYTRIPHSFGMRRPMIINTPGLLKRELELLETLGDIEVAMRVLNDKAVFDENPVDRHYNTLRMDIQPIEHTGERFKLIEQYLSMTHGPTHSEYTLELLDAFQLAKDADFKADIGNRMLLWHGSRLSNFVGILSQGLRIAPPEAPSTGYMFGKGIYFADVSTKSANYCFAQSSDSIGMMLLCEVALGQPNELFDANYDADKLPPGTYCTKGVGMYAPDISTHTTLEDGVKIPVGKCVNVSGKLARGATLQYNEYIVYNVNQVRLRYLVKVKFNYKRSSRY</sequence>
<dbReference type="FunFam" id="2.20.140.10:FF:000001">
    <property type="entry name" value="Poly [ADP-ribose] polymerase"/>
    <property type="match status" value="1"/>
</dbReference>
<feature type="domain" description="WGR" evidence="19">
    <location>
        <begin position="188"/>
        <end position="285"/>
    </location>
</feature>
<feature type="region of interest" description="Disordered" evidence="16">
    <location>
        <begin position="1"/>
        <end position="161"/>
    </location>
</feature>
<evidence type="ECO:0000256" key="16">
    <source>
        <dbReference type="SAM" id="MobiDB-lite"/>
    </source>
</evidence>
<keyword evidence="8" id="KW-0863">Zinc-finger</keyword>
<dbReference type="GO" id="GO:0003950">
    <property type="term" value="F:NAD+ poly-ADP-ribosyltransferase activity"/>
    <property type="evidence" value="ECO:0007669"/>
    <property type="project" value="UniProtKB-UniRule"/>
</dbReference>
<keyword evidence="3 15" id="KW-0808">Transferase</keyword>
<dbReference type="InterPro" id="IPR036930">
    <property type="entry name" value="WGR_dom_sf"/>
</dbReference>
<dbReference type="EMBL" id="MTYJ01000055">
    <property type="protein sequence ID" value="OQV17931.1"/>
    <property type="molecule type" value="Genomic_DNA"/>
</dbReference>
<name>A0A1W0WRV3_HYPEX</name>
<dbReference type="EC" id="2.4.2.-" evidence="15"/>
<evidence type="ECO:0000313" key="21">
    <source>
        <dbReference type="Proteomes" id="UP000192578"/>
    </source>
</evidence>
<dbReference type="SMART" id="SM00773">
    <property type="entry name" value="WGR"/>
    <property type="match status" value="1"/>
</dbReference>
<evidence type="ECO:0000256" key="14">
    <source>
        <dbReference type="ARBA" id="ARBA00033987"/>
    </source>
</evidence>
<evidence type="ECO:0000256" key="4">
    <source>
        <dbReference type="ARBA" id="ARBA00022695"/>
    </source>
</evidence>
<evidence type="ECO:0000256" key="10">
    <source>
        <dbReference type="ARBA" id="ARBA00023027"/>
    </source>
</evidence>
<keyword evidence="9" id="KW-0862">Zinc</keyword>
<organism evidence="20 21">
    <name type="scientific">Hypsibius exemplaris</name>
    <name type="common">Freshwater tardigrade</name>
    <dbReference type="NCBI Taxonomy" id="2072580"/>
    <lineage>
        <taxon>Eukaryota</taxon>
        <taxon>Metazoa</taxon>
        <taxon>Ecdysozoa</taxon>
        <taxon>Tardigrada</taxon>
        <taxon>Eutardigrada</taxon>
        <taxon>Parachela</taxon>
        <taxon>Hypsibioidea</taxon>
        <taxon>Hypsibiidae</taxon>
        <taxon>Hypsibius</taxon>
    </lineage>
</organism>
<keyword evidence="4" id="KW-0548">Nucleotidyltransferase</keyword>
<dbReference type="PANTHER" id="PTHR10459:SF60">
    <property type="entry name" value="POLY [ADP-RIBOSE] POLYMERASE 2"/>
    <property type="match status" value="1"/>
</dbReference>
<feature type="compositionally biased region" description="Basic and acidic residues" evidence="16">
    <location>
        <begin position="130"/>
        <end position="141"/>
    </location>
</feature>
<proteinExistence type="inferred from homology"/>
<dbReference type="InterPro" id="IPR008893">
    <property type="entry name" value="WGR_domain"/>
</dbReference>
<dbReference type="CDD" id="cd01437">
    <property type="entry name" value="parp_like"/>
    <property type="match status" value="1"/>
</dbReference>
<evidence type="ECO:0000256" key="7">
    <source>
        <dbReference type="ARBA" id="ARBA00022765"/>
    </source>
</evidence>
<dbReference type="Pfam" id="PF02877">
    <property type="entry name" value="PARP_reg"/>
    <property type="match status" value="1"/>
</dbReference>
<dbReference type="GO" id="GO:0005730">
    <property type="term" value="C:nucleolus"/>
    <property type="evidence" value="ECO:0007669"/>
    <property type="project" value="TreeGrafter"/>
</dbReference>
<dbReference type="InterPro" id="IPR004102">
    <property type="entry name" value="Poly(ADP-ribose)pol_reg_dom"/>
</dbReference>
<keyword evidence="5" id="KW-0479">Metal-binding</keyword>
<reference evidence="21" key="1">
    <citation type="submission" date="2017-01" db="EMBL/GenBank/DDBJ databases">
        <title>Comparative genomics of anhydrobiosis in the tardigrade Hypsibius dujardini.</title>
        <authorList>
            <person name="Yoshida Y."/>
            <person name="Koutsovoulos G."/>
            <person name="Laetsch D."/>
            <person name="Stevens L."/>
            <person name="Kumar S."/>
            <person name="Horikawa D."/>
            <person name="Ishino K."/>
            <person name="Komine S."/>
            <person name="Tomita M."/>
            <person name="Blaxter M."/>
            <person name="Arakawa K."/>
        </authorList>
    </citation>
    <scope>NUCLEOTIDE SEQUENCE [LARGE SCALE GENOMIC DNA]</scope>
    <source>
        <strain evidence="21">Z151</strain>
    </source>
</reference>
<evidence type="ECO:0000259" key="19">
    <source>
        <dbReference type="PROSITE" id="PS51977"/>
    </source>
</evidence>
<keyword evidence="7" id="KW-0013">ADP-ribosylation</keyword>